<evidence type="ECO:0000313" key="4">
    <source>
        <dbReference type="EMBL" id="TWS24726.1"/>
    </source>
</evidence>
<dbReference type="InterPro" id="IPR003723">
    <property type="entry name" value="Precorrin-6x_reduct"/>
</dbReference>
<evidence type="ECO:0000256" key="1">
    <source>
        <dbReference type="ARBA" id="ARBA00004953"/>
    </source>
</evidence>
<comment type="pathway">
    <text evidence="1">Cofactor biosynthesis; adenosylcobalamin biosynthesis.</text>
</comment>
<gene>
    <name evidence="4" type="ORF">FK268_05610</name>
</gene>
<organism evidence="4 5">
    <name type="scientific">Tsukamurella sputi</name>
    <dbReference type="NCBI Taxonomy" id="2591848"/>
    <lineage>
        <taxon>Bacteria</taxon>
        <taxon>Bacillati</taxon>
        <taxon>Actinomycetota</taxon>
        <taxon>Actinomycetes</taxon>
        <taxon>Mycobacteriales</taxon>
        <taxon>Tsukamurellaceae</taxon>
        <taxon>Tsukamurella</taxon>
    </lineage>
</organism>
<name>A0A5C5RNY6_9ACTN</name>
<evidence type="ECO:0000256" key="2">
    <source>
        <dbReference type="ARBA" id="ARBA00022573"/>
    </source>
</evidence>
<dbReference type="EC" id="1.3.1.106" evidence="4"/>
<evidence type="ECO:0000313" key="5">
    <source>
        <dbReference type="Proteomes" id="UP000319792"/>
    </source>
</evidence>
<sequence length="247" mass="26136">MRRVVVLGGTAEARELARLLHDDPRFSVLSSLAGRVANPRLPVGETRIGGFGGPSGLAAFLADEGVNALVDATHPFAATISRNAALAAEATGVPLLALVRPEWTREGDDAWTGVPDVAAAARVLGRRPGGRAMLTTGRQDAHEFARLDDWWFLIRVVDAPSGPLPQRHALLRDRGPYTLDSERALLSQNAVDVLVTKNSGGDLVSAKLAAARELGVEVLMIDRPPRPSGVPAVPTAAQAYARLVSEL</sequence>
<dbReference type="AlphaFoldDB" id="A0A5C5RNY6"/>
<reference evidence="4 5" key="1">
    <citation type="submission" date="2019-08" db="EMBL/GenBank/DDBJ databases">
        <title>Tsukamurella conjunctivitidis sp. nov., Tsukamurella assacharolytica sp. nov. and Tsukamurella sputae sp. nov. isolated from patients with conjunctivitis, bacteraemia (lymphoma) and respiratory infection (sputum) in Hong Kong.</title>
        <authorList>
            <person name="Fok K.M.N."/>
            <person name="Fong J.Y.H."/>
        </authorList>
    </citation>
    <scope>NUCLEOTIDE SEQUENCE [LARGE SCALE GENOMIC DNA]</scope>
    <source>
        <strain evidence="4 5">HKU70</strain>
    </source>
</reference>
<dbReference type="OrthoDB" id="5183775at2"/>
<dbReference type="NCBIfam" id="TIGR00715">
    <property type="entry name" value="precor6x_red"/>
    <property type="match status" value="1"/>
</dbReference>
<dbReference type="GO" id="GO:0009236">
    <property type="term" value="P:cobalamin biosynthetic process"/>
    <property type="evidence" value="ECO:0007669"/>
    <property type="project" value="UniProtKB-UniPathway"/>
</dbReference>
<evidence type="ECO:0000256" key="3">
    <source>
        <dbReference type="ARBA" id="ARBA00023002"/>
    </source>
</evidence>
<dbReference type="GO" id="GO:0016994">
    <property type="term" value="F:precorrin-6A reductase activity"/>
    <property type="evidence" value="ECO:0007669"/>
    <property type="project" value="InterPro"/>
</dbReference>
<protein>
    <submittedName>
        <fullName evidence="4">Cobalt-precorrin-6A reductase</fullName>
        <ecNumber evidence="4">1.3.1.106</ecNumber>
    </submittedName>
</protein>
<comment type="caution">
    <text evidence="4">The sequence shown here is derived from an EMBL/GenBank/DDBJ whole genome shotgun (WGS) entry which is preliminary data.</text>
</comment>
<dbReference type="PROSITE" id="PS51014">
    <property type="entry name" value="COBK_CBIJ"/>
    <property type="match status" value="1"/>
</dbReference>
<keyword evidence="3 4" id="KW-0560">Oxidoreductase</keyword>
<keyword evidence="2" id="KW-0169">Cobalamin biosynthesis</keyword>
<dbReference type="Proteomes" id="UP000319792">
    <property type="component" value="Unassembled WGS sequence"/>
</dbReference>
<dbReference type="RefSeq" id="WP_146432072.1">
    <property type="nucleotide sequence ID" value="NZ_VIGV01000002.1"/>
</dbReference>
<dbReference type="PANTHER" id="PTHR36925">
    <property type="entry name" value="COBALT-PRECORRIN-6A REDUCTASE"/>
    <property type="match status" value="1"/>
</dbReference>
<dbReference type="EMBL" id="VIGV01000002">
    <property type="protein sequence ID" value="TWS24726.1"/>
    <property type="molecule type" value="Genomic_DNA"/>
</dbReference>
<proteinExistence type="predicted"/>
<dbReference type="UniPathway" id="UPA00148"/>
<dbReference type="PANTHER" id="PTHR36925:SF1">
    <property type="entry name" value="COBALT-PRECORRIN-6A REDUCTASE"/>
    <property type="match status" value="1"/>
</dbReference>
<dbReference type="Pfam" id="PF02571">
    <property type="entry name" value="CbiJ"/>
    <property type="match status" value="1"/>
</dbReference>
<dbReference type="NCBIfam" id="NF005968">
    <property type="entry name" value="PRK08057.1-2"/>
    <property type="match status" value="1"/>
</dbReference>
<accession>A0A5C5RNY6</accession>
<keyword evidence="5" id="KW-1185">Reference proteome</keyword>